<organism evidence="1 2">
    <name type="scientific">Caballeronia sordidicola</name>
    <name type="common">Burkholderia sordidicola</name>
    <dbReference type="NCBI Taxonomy" id="196367"/>
    <lineage>
        <taxon>Bacteria</taxon>
        <taxon>Pseudomonadati</taxon>
        <taxon>Pseudomonadota</taxon>
        <taxon>Betaproteobacteria</taxon>
        <taxon>Burkholderiales</taxon>
        <taxon>Burkholderiaceae</taxon>
        <taxon>Caballeronia</taxon>
    </lineage>
</organism>
<dbReference type="EMBL" id="NBTZ01000139">
    <property type="protein sequence ID" value="OTP68088.1"/>
    <property type="molecule type" value="Genomic_DNA"/>
</dbReference>
<dbReference type="Gene3D" id="3.40.190.290">
    <property type="match status" value="1"/>
</dbReference>
<gene>
    <name evidence="1" type="ORF">PAMC26577_34785</name>
</gene>
<name>A0A242M9W0_CABSO</name>
<comment type="caution">
    <text evidence="1">The sequence shown here is derived from an EMBL/GenBank/DDBJ whole genome shotgun (WGS) entry which is preliminary data.</text>
</comment>
<evidence type="ECO:0000313" key="2">
    <source>
        <dbReference type="Proteomes" id="UP000195221"/>
    </source>
</evidence>
<dbReference type="RefSeq" id="WP_075359295.1">
    <property type="nucleotide sequence ID" value="NZ_MSRG01000067.1"/>
</dbReference>
<dbReference type="Proteomes" id="UP000195221">
    <property type="component" value="Unassembled WGS sequence"/>
</dbReference>
<evidence type="ECO:0000313" key="1">
    <source>
        <dbReference type="EMBL" id="OTP68088.1"/>
    </source>
</evidence>
<dbReference type="SUPFAM" id="SSF53850">
    <property type="entry name" value="Periplasmic binding protein-like II"/>
    <property type="match status" value="1"/>
</dbReference>
<proteinExistence type="predicted"/>
<sequence length="66" mass="7389">MSDVLPELMRGDLIRLLPEWYADAGAISIYYTSRKLVSAKTRVFVDCVVNGFKSKRLDVALSANHS</sequence>
<reference evidence="1 2" key="1">
    <citation type="submission" date="2017-03" db="EMBL/GenBank/DDBJ databases">
        <title>Genome analysis of strain PAMC 26577.</title>
        <authorList>
            <person name="Oh H.-M."/>
            <person name="Yang J.-A."/>
        </authorList>
    </citation>
    <scope>NUCLEOTIDE SEQUENCE [LARGE SCALE GENOMIC DNA]</scope>
    <source>
        <strain evidence="1 2">PAMC 26577</strain>
    </source>
</reference>
<accession>A0A242M9W0</accession>
<dbReference type="AlphaFoldDB" id="A0A242M9W0"/>
<protein>
    <submittedName>
        <fullName evidence="1">Transcriptional regulator</fullName>
    </submittedName>
</protein>